<comment type="subcellular location">
    <subcellularLocation>
        <location evidence="2">Cytoplasmic vesicle membrane</location>
        <topology evidence="2">Single-pass type I membrane protein</topology>
    </subcellularLocation>
    <subcellularLocation>
        <location evidence="4">Golgi apparatus membrane</location>
        <topology evidence="4">Single-pass type I membrane protein</topology>
    </subcellularLocation>
    <subcellularLocation>
        <location evidence="1">Mitochondrion membrane</location>
        <topology evidence="1">Single-pass membrane protein</topology>
    </subcellularLocation>
    <subcellularLocation>
        <location evidence="3">Preautophagosomal structure membrane</location>
        <topology evidence="3">Single-pass type I membrane protein</topology>
    </subcellularLocation>
</comment>
<feature type="chain" id="PRO_5042214628" description="Autophagy-related protein 27" evidence="20">
    <location>
        <begin position="40"/>
        <end position="379"/>
    </location>
</feature>
<keyword evidence="17" id="KW-0968">Cytoplasmic vesicle</keyword>
<name>A0AAE0K830_9PEZI</name>
<reference evidence="22" key="1">
    <citation type="journal article" date="2023" name="Mol. Phylogenet. Evol.">
        <title>Genome-scale phylogeny and comparative genomics of the fungal order Sordariales.</title>
        <authorList>
            <person name="Hensen N."/>
            <person name="Bonometti L."/>
            <person name="Westerberg I."/>
            <person name="Brannstrom I.O."/>
            <person name="Guillou S."/>
            <person name="Cros-Aarteil S."/>
            <person name="Calhoun S."/>
            <person name="Haridas S."/>
            <person name="Kuo A."/>
            <person name="Mondo S."/>
            <person name="Pangilinan J."/>
            <person name="Riley R."/>
            <person name="LaButti K."/>
            <person name="Andreopoulos B."/>
            <person name="Lipzen A."/>
            <person name="Chen C."/>
            <person name="Yan M."/>
            <person name="Daum C."/>
            <person name="Ng V."/>
            <person name="Clum A."/>
            <person name="Steindorff A."/>
            <person name="Ohm R.A."/>
            <person name="Martin F."/>
            <person name="Silar P."/>
            <person name="Natvig D.O."/>
            <person name="Lalanne C."/>
            <person name="Gautier V."/>
            <person name="Ament-Velasquez S.L."/>
            <person name="Kruys A."/>
            <person name="Hutchinson M.I."/>
            <person name="Powell A.J."/>
            <person name="Barry K."/>
            <person name="Miller A.N."/>
            <person name="Grigoriev I.V."/>
            <person name="Debuchy R."/>
            <person name="Gladieux P."/>
            <person name="Hiltunen Thoren M."/>
            <person name="Johannesson H."/>
        </authorList>
    </citation>
    <scope>NUCLEOTIDE SEQUENCE</scope>
    <source>
        <strain evidence="22">CBS 958.72</strain>
    </source>
</reference>
<dbReference type="PANTHER" id="PTHR15071:SF13">
    <property type="entry name" value="AUTOPHAGY-RELATED PROTEIN 27"/>
    <property type="match status" value="1"/>
</dbReference>
<keyword evidence="7" id="KW-0813">Transport</keyword>
<evidence type="ECO:0000256" key="4">
    <source>
        <dbReference type="ARBA" id="ARBA00004614"/>
    </source>
</evidence>
<evidence type="ECO:0000313" key="22">
    <source>
        <dbReference type="EMBL" id="KAK3371599.1"/>
    </source>
</evidence>
<dbReference type="EMBL" id="JAULSN010000005">
    <property type="protein sequence ID" value="KAK3371599.1"/>
    <property type="molecule type" value="Genomic_DNA"/>
</dbReference>
<keyword evidence="15 19" id="KW-0472">Membrane</keyword>
<dbReference type="GO" id="GO:0006914">
    <property type="term" value="P:autophagy"/>
    <property type="evidence" value="ECO:0007669"/>
    <property type="project" value="UniProtKB-KW"/>
</dbReference>
<keyword evidence="14" id="KW-0496">Mitochondrion</keyword>
<dbReference type="InterPro" id="IPR009011">
    <property type="entry name" value="Man6P_isomerase_rcpt-bd_dom_sf"/>
</dbReference>
<evidence type="ECO:0000256" key="19">
    <source>
        <dbReference type="SAM" id="Phobius"/>
    </source>
</evidence>
<evidence type="ECO:0000256" key="12">
    <source>
        <dbReference type="ARBA" id="ARBA00023006"/>
    </source>
</evidence>
<keyword evidence="8 19" id="KW-0812">Transmembrane</keyword>
<evidence type="ECO:0000256" key="3">
    <source>
        <dbReference type="ARBA" id="ARBA00004472"/>
    </source>
</evidence>
<keyword evidence="16" id="KW-1015">Disulfide bond</keyword>
<evidence type="ECO:0000256" key="5">
    <source>
        <dbReference type="ARBA" id="ARBA00005363"/>
    </source>
</evidence>
<comment type="similarity">
    <text evidence="5">Belongs to the ATG27 family.</text>
</comment>
<comment type="caution">
    <text evidence="22">The sequence shown here is derived from an EMBL/GenBank/DDBJ whole genome shotgun (WGS) entry which is preliminary data.</text>
</comment>
<evidence type="ECO:0000313" key="23">
    <source>
        <dbReference type="Proteomes" id="UP001287356"/>
    </source>
</evidence>
<sequence length="379" mass="41783">MSAPTRRREQLRRQPASRTSLRHLLWAVAAAATAPVASATALDCKKVVVDGQTFDFGKLAGPHTVVTTESKPPSYYNTTYTLDICAPLKRKDKVEKDFECPEGSRGGCFPCLTVLNYRQSVCWLTGNDFPVCAIVHHWNADKKADEVEQVIPIAGGSAGGDYESWEAKRLQPTGGEGGSSDSQDKDKGVQITLKGAALYQQREQLAVVDFRCSPKLDGTEGEWESEDEYVKPSADNGGDDKDKDQKPPTGGGGEPEKQRKKDGAALIWDGYKRSADDKTDTLYLTWYSKYACEAIGEGPGQESSHWGLFTWLVVLVFLAIATYLIFGSWLNYNRYGARGWDLLPHGDAIRDIPWLLKDWTRRVLNTVQSSGSRGGYSAV</sequence>
<dbReference type="PROSITE" id="PS51914">
    <property type="entry name" value="MRH"/>
    <property type="match status" value="1"/>
</dbReference>
<dbReference type="GO" id="GO:0034045">
    <property type="term" value="C:phagophore assembly site membrane"/>
    <property type="evidence" value="ECO:0007669"/>
    <property type="project" value="UniProtKB-SubCell"/>
</dbReference>
<feature type="domain" description="MRH" evidence="21">
    <location>
        <begin position="42"/>
        <end position="294"/>
    </location>
</feature>
<dbReference type="Proteomes" id="UP001287356">
    <property type="component" value="Unassembled WGS sequence"/>
</dbReference>
<evidence type="ECO:0000256" key="16">
    <source>
        <dbReference type="ARBA" id="ARBA00023157"/>
    </source>
</evidence>
<evidence type="ECO:0000256" key="2">
    <source>
        <dbReference type="ARBA" id="ARBA00004358"/>
    </source>
</evidence>
<dbReference type="InterPro" id="IPR018939">
    <property type="entry name" value="Autophagy-rel_prot_27"/>
</dbReference>
<keyword evidence="13" id="KW-0333">Golgi apparatus</keyword>
<keyword evidence="11 19" id="KW-1133">Transmembrane helix</keyword>
<gene>
    <name evidence="22" type="ORF">B0T24DRAFT_327037</name>
</gene>
<reference evidence="22" key="2">
    <citation type="submission" date="2023-06" db="EMBL/GenBank/DDBJ databases">
        <authorList>
            <consortium name="Lawrence Berkeley National Laboratory"/>
            <person name="Haridas S."/>
            <person name="Hensen N."/>
            <person name="Bonometti L."/>
            <person name="Westerberg I."/>
            <person name="Brannstrom I.O."/>
            <person name="Guillou S."/>
            <person name="Cros-Aarteil S."/>
            <person name="Calhoun S."/>
            <person name="Kuo A."/>
            <person name="Mondo S."/>
            <person name="Pangilinan J."/>
            <person name="Riley R."/>
            <person name="Labutti K."/>
            <person name="Andreopoulos B."/>
            <person name="Lipzen A."/>
            <person name="Chen C."/>
            <person name="Yanf M."/>
            <person name="Daum C."/>
            <person name="Ng V."/>
            <person name="Clum A."/>
            <person name="Steindorff A."/>
            <person name="Ohm R."/>
            <person name="Martin F."/>
            <person name="Silar P."/>
            <person name="Natvig D."/>
            <person name="Lalanne C."/>
            <person name="Gautier V."/>
            <person name="Ament-Velasquez S.L."/>
            <person name="Kruys A."/>
            <person name="Hutchinson M.I."/>
            <person name="Powell A.J."/>
            <person name="Barry K."/>
            <person name="Miller A.N."/>
            <person name="Grigoriev I.V."/>
            <person name="Debuchy R."/>
            <person name="Gladieux P."/>
            <person name="Thoren M.H."/>
            <person name="Johannesson H."/>
        </authorList>
    </citation>
    <scope>NUCLEOTIDE SEQUENCE</scope>
    <source>
        <strain evidence="22">CBS 958.72</strain>
    </source>
</reference>
<organism evidence="22 23">
    <name type="scientific">Lasiosphaeria ovina</name>
    <dbReference type="NCBI Taxonomy" id="92902"/>
    <lineage>
        <taxon>Eukaryota</taxon>
        <taxon>Fungi</taxon>
        <taxon>Dikarya</taxon>
        <taxon>Ascomycota</taxon>
        <taxon>Pezizomycotina</taxon>
        <taxon>Sordariomycetes</taxon>
        <taxon>Sordariomycetidae</taxon>
        <taxon>Sordariales</taxon>
        <taxon>Lasiosphaeriaceae</taxon>
        <taxon>Lasiosphaeria</taxon>
    </lineage>
</organism>
<evidence type="ECO:0000256" key="1">
    <source>
        <dbReference type="ARBA" id="ARBA00004304"/>
    </source>
</evidence>
<dbReference type="Gene3D" id="2.70.130.10">
    <property type="entry name" value="Mannose-6-phosphate receptor binding domain"/>
    <property type="match status" value="1"/>
</dbReference>
<evidence type="ECO:0000256" key="9">
    <source>
        <dbReference type="ARBA" id="ARBA00022729"/>
    </source>
</evidence>
<dbReference type="Pfam" id="PF09451">
    <property type="entry name" value="ATG27"/>
    <property type="match status" value="2"/>
</dbReference>
<accession>A0AAE0K830</accession>
<evidence type="ECO:0000256" key="14">
    <source>
        <dbReference type="ARBA" id="ARBA00023128"/>
    </source>
</evidence>
<evidence type="ECO:0000256" key="18">
    <source>
        <dbReference type="SAM" id="MobiDB-lite"/>
    </source>
</evidence>
<evidence type="ECO:0000256" key="6">
    <source>
        <dbReference type="ARBA" id="ARBA00013776"/>
    </source>
</evidence>
<keyword evidence="23" id="KW-1185">Reference proteome</keyword>
<dbReference type="GO" id="GO:0030659">
    <property type="term" value="C:cytoplasmic vesicle membrane"/>
    <property type="evidence" value="ECO:0007669"/>
    <property type="project" value="UniProtKB-SubCell"/>
</dbReference>
<keyword evidence="9 20" id="KW-0732">Signal</keyword>
<evidence type="ECO:0000259" key="21">
    <source>
        <dbReference type="PROSITE" id="PS51914"/>
    </source>
</evidence>
<evidence type="ECO:0000256" key="13">
    <source>
        <dbReference type="ARBA" id="ARBA00023034"/>
    </source>
</evidence>
<feature type="region of interest" description="Disordered" evidence="18">
    <location>
        <begin position="217"/>
        <end position="260"/>
    </location>
</feature>
<keyword evidence="12" id="KW-0072">Autophagy</keyword>
<evidence type="ECO:0000256" key="7">
    <source>
        <dbReference type="ARBA" id="ARBA00022448"/>
    </source>
</evidence>
<dbReference type="AlphaFoldDB" id="A0AAE0K830"/>
<evidence type="ECO:0000256" key="11">
    <source>
        <dbReference type="ARBA" id="ARBA00022989"/>
    </source>
</evidence>
<evidence type="ECO:0000256" key="10">
    <source>
        <dbReference type="ARBA" id="ARBA00022927"/>
    </source>
</evidence>
<keyword evidence="10" id="KW-0653">Protein transport</keyword>
<dbReference type="GO" id="GO:0031966">
    <property type="term" value="C:mitochondrial membrane"/>
    <property type="evidence" value="ECO:0007669"/>
    <property type="project" value="UniProtKB-SubCell"/>
</dbReference>
<protein>
    <recommendedName>
        <fullName evidence="6">Autophagy-related protein 27</fullName>
    </recommendedName>
</protein>
<dbReference type="PANTHER" id="PTHR15071">
    <property type="entry name" value="MANNOSE-6-PHOSPHATE RECEPTOR FAMILY MEMBER"/>
    <property type="match status" value="1"/>
</dbReference>
<evidence type="ECO:0000256" key="15">
    <source>
        <dbReference type="ARBA" id="ARBA00023136"/>
    </source>
</evidence>
<dbReference type="GO" id="GO:0000139">
    <property type="term" value="C:Golgi membrane"/>
    <property type="evidence" value="ECO:0007669"/>
    <property type="project" value="UniProtKB-SubCell"/>
</dbReference>
<evidence type="ECO:0000256" key="17">
    <source>
        <dbReference type="ARBA" id="ARBA00023329"/>
    </source>
</evidence>
<feature type="transmembrane region" description="Helical" evidence="19">
    <location>
        <begin position="308"/>
        <end position="330"/>
    </location>
</feature>
<evidence type="ECO:0000256" key="20">
    <source>
        <dbReference type="SAM" id="SignalP"/>
    </source>
</evidence>
<dbReference type="GO" id="GO:0015031">
    <property type="term" value="P:protein transport"/>
    <property type="evidence" value="ECO:0007669"/>
    <property type="project" value="UniProtKB-KW"/>
</dbReference>
<proteinExistence type="inferred from homology"/>
<dbReference type="InterPro" id="IPR044865">
    <property type="entry name" value="MRH_dom"/>
</dbReference>
<evidence type="ECO:0000256" key="8">
    <source>
        <dbReference type="ARBA" id="ARBA00022692"/>
    </source>
</evidence>
<feature type="signal peptide" evidence="20">
    <location>
        <begin position="1"/>
        <end position="39"/>
    </location>
</feature>